<evidence type="ECO:0000256" key="1">
    <source>
        <dbReference type="SAM" id="Phobius"/>
    </source>
</evidence>
<feature type="transmembrane region" description="Helical" evidence="1">
    <location>
        <begin position="68"/>
        <end position="89"/>
    </location>
</feature>
<dbReference type="EMBL" id="JADYXP020000007">
    <property type="protein sequence ID" value="KAL0119796.1"/>
    <property type="molecule type" value="Genomic_DNA"/>
</dbReference>
<protein>
    <submittedName>
        <fullName evidence="2">Uncharacterized protein</fullName>
    </submittedName>
</protein>
<dbReference type="Proteomes" id="UP001430953">
    <property type="component" value="Unassembled WGS sequence"/>
</dbReference>
<reference evidence="2 3" key="1">
    <citation type="submission" date="2023-03" db="EMBL/GenBank/DDBJ databases">
        <title>High recombination rates correlate with genetic variation in Cardiocondyla obscurior ants.</title>
        <authorList>
            <person name="Errbii M."/>
        </authorList>
    </citation>
    <scope>NUCLEOTIDE SEQUENCE [LARGE SCALE GENOMIC DNA]</scope>
    <source>
        <strain evidence="2">Alpha-2009</strain>
        <tissue evidence="2">Whole body</tissue>
    </source>
</reference>
<keyword evidence="1" id="KW-1133">Transmembrane helix</keyword>
<name>A0AAW2FUX3_9HYME</name>
<keyword evidence="1" id="KW-0812">Transmembrane</keyword>
<organism evidence="2 3">
    <name type="scientific">Cardiocondyla obscurior</name>
    <dbReference type="NCBI Taxonomy" id="286306"/>
    <lineage>
        <taxon>Eukaryota</taxon>
        <taxon>Metazoa</taxon>
        <taxon>Ecdysozoa</taxon>
        <taxon>Arthropoda</taxon>
        <taxon>Hexapoda</taxon>
        <taxon>Insecta</taxon>
        <taxon>Pterygota</taxon>
        <taxon>Neoptera</taxon>
        <taxon>Endopterygota</taxon>
        <taxon>Hymenoptera</taxon>
        <taxon>Apocrita</taxon>
        <taxon>Aculeata</taxon>
        <taxon>Formicoidea</taxon>
        <taxon>Formicidae</taxon>
        <taxon>Myrmicinae</taxon>
        <taxon>Cardiocondyla</taxon>
    </lineage>
</organism>
<accession>A0AAW2FUX3</accession>
<keyword evidence="1" id="KW-0472">Membrane</keyword>
<gene>
    <name evidence="2" type="ORF">PUN28_007915</name>
</gene>
<keyword evidence="3" id="KW-1185">Reference proteome</keyword>
<comment type="caution">
    <text evidence="2">The sequence shown here is derived from an EMBL/GenBank/DDBJ whole genome shotgun (WGS) entry which is preliminary data.</text>
</comment>
<evidence type="ECO:0000313" key="3">
    <source>
        <dbReference type="Proteomes" id="UP001430953"/>
    </source>
</evidence>
<evidence type="ECO:0000313" key="2">
    <source>
        <dbReference type="EMBL" id="KAL0119796.1"/>
    </source>
</evidence>
<sequence length="95" mass="11371">MPHIRRDISNKNINFNIYAIYFENRPREMHVRLLNNIVLSLSITFSLRRLQHLVKRKNKKKRKKKAEAFVRFLVPLLIHVSCSLNFRLATSPPLF</sequence>
<dbReference type="AlphaFoldDB" id="A0AAW2FUX3"/>
<proteinExistence type="predicted"/>